<gene>
    <name evidence="1" type="ORF">SAMN05216431_10313</name>
</gene>
<proteinExistence type="predicted"/>
<dbReference type="PANTHER" id="PTHR34301:SF8">
    <property type="entry name" value="ATPASE DOMAIN-CONTAINING PROTEIN"/>
    <property type="match status" value="1"/>
</dbReference>
<evidence type="ECO:0000313" key="1">
    <source>
        <dbReference type="EMBL" id="SEM46104.1"/>
    </source>
</evidence>
<sequence length="364" mass="41401">MNPFNPSFGKVPPIFLDRNRLVQELAEDLENTNSPYQTTLIYGLRGSGKTSFLTDVGKKLGQDDFWIVINLAMGTDLLATLADSIYVKASNPLKKALESIGGVKFSAFGLQVEFGMQNADASHKYQTLLEMILERMQNQGVKLLVTIDEIKSTKEVRRFISIYQILIREGYSISLIMTGLPAHISELQNDDVLTFLLRSARINLDPLNPLTIKSSYQKVFSEGGRKIDGDVLAEMVKMTAGYAYAFQLLGFLVWQTGEAHISAEVLESIKDDFKLELYRNVYTKIYQELSSVDIEFIKTMAGCDGNLISIGEITQKMNKPKNYISMYRRRLLDDQIIRAPKRGYVSFTLPYFKDFILENQEFYY</sequence>
<dbReference type="Gene3D" id="3.40.50.300">
    <property type="entry name" value="P-loop containing nucleotide triphosphate hydrolases"/>
    <property type="match status" value="1"/>
</dbReference>
<name>A0ABY1AA20_9LACO</name>
<protein>
    <submittedName>
        <fullName evidence="1">ATPase</fullName>
    </submittedName>
</protein>
<accession>A0ABY1AA20</accession>
<comment type="caution">
    <text evidence="1">The sequence shown here is derived from an EMBL/GenBank/DDBJ whole genome shotgun (WGS) entry which is preliminary data.</text>
</comment>
<dbReference type="SUPFAM" id="SSF52540">
    <property type="entry name" value="P-loop containing nucleoside triphosphate hydrolases"/>
    <property type="match status" value="1"/>
</dbReference>
<dbReference type="Proteomes" id="UP000182089">
    <property type="component" value="Unassembled WGS sequence"/>
</dbReference>
<organism evidence="1 2">
    <name type="scientific">Ligilactobacillus ruminis</name>
    <dbReference type="NCBI Taxonomy" id="1623"/>
    <lineage>
        <taxon>Bacteria</taxon>
        <taxon>Bacillati</taxon>
        <taxon>Bacillota</taxon>
        <taxon>Bacilli</taxon>
        <taxon>Lactobacillales</taxon>
        <taxon>Lactobacillaceae</taxon>
        <taxon>Ligilactobacillus</taxon>
    </lineage>
</organism>
<dbReference type="EMBL" id="FOCC01000003">
    <property type="protein sequence ID" value="SEM46104.1"/>
    <property type="molecule type" value="Genomic_DNA"/>
</dbReference>
<dbReference type="PANTHER" id="PTHR34301">
    <property type="entry name" value="DNA-BINDING PROTEIN-RELATED"/>
    <property type="match status" value="1"/>
</dbReference>
<reference evidence="1 2" key="1">
    <citation type="submission" date="2016-10" db="EMBL/GenBank/DDBJ databases">
        <authorList>
            <person name="Varghese N."/>
            <person name="Submissions S."/>
        </authorList>
    </citation>
    <scope>NUCLEOTIDE SEQUENCE [LARGE SCALE GENOMIC DNA]</scope>
    <source>
        <strain evidence="1 2">WC1T17</strain>
    </source>
</reference>
<dbReference type="InterPro" id="IPR027417">
    <property type="entry name" value="P-loop_NTPase"/>
</dbReference>
<evidence type="ECO:0000313" key="2">
    <source>
        <dbReference type="Proteomes" id="UP000182089"/>
    </source>
</evidence>